<comment type="function">
    <text evidence="5">Required for morphogenesis and for the elongation of the flagellar filament by facilitating polymerization of the flagellin monomers at the tip of growing filament. Forms a capping structure, which prevents flagellin subunits (transported through the central channel of the flagellum) from leaking out without polymerization at the distal end.</text>
</comment>
<dbReference type="GO" id="GO:0007155">
    <property type="term" value="P:cell adhesion"/>
    <property type="evidence" value="ECO:0007669"/>
    <property type="project" value="InterPro"/>
</dbReference>
<proteinExistence type="inferred from homology"/>
<keyword evidence="8" id="KW-0282">Flagellum</keyword>
<reference evidence="8 9" key="1">
    <citation type="submission" date="2020-02" db="EMBL/GenBank/DDBJ databases">
        <authorList>
            <person name="Zheng R.K."/>
            <person name="Sun C.M."/>
        </authorList>
    </citation>
    <scope>NUCLEOTIDE SEQUENCE [LARGE SCALE GENOMIC DNA]</scope>
    <source>
        <strain evidence="9">zrk23</strain>
    </source>
</reference>
<keyword evidence="5" id="KW-0964">Secreted</keyword>
<comment type="subunit">
    <text evidence="2 5">Homopentamer.</text>
</comment>
<keyword evidence="3 5" id="KW-0175">Coiled coil</keyword>
<accession>A0A6G6Y1B6</accession>
<dbReference type="Pfam" id="PF07195">
    <property type="entry name" value="FliD_C"/>
    <property type="match status" value="1"/>
</dbReference>
<dbReference type="PANTHER" id="PTHR30288:SF0">
    <property type="entry name" value="FLAGELLAR HOOK-ASSOCIATED PROTEIN 2"/>
    <property type="match status" value="1"/>
</dbReference>
<dbReference type="GO" id="GO:0071973">
    <property type="term" value="P:bacterial-type flagellum-dependent cell motility"/>
    <property type="evidence" value="ECO:0007669"/>
    <property type="project" value="TreeGrafter"/>
</dbReference>
<keyword evidence="8" id="KW-0969">Cilium</keyword>
<dbReference type="Pfam" id="PF02465">
    <property type="entry name" value="FliD_N"/>
    <property type="match status" value="1"/>
</dbReference>
<keyword evidence="8" id="KW-0966">Cell projection</keyword>
<evidence type="ECO:0000313" key="9">
    <source>
        <dbReference type="Proteomes" id="UP000501568"/>
    </source>
</evidence>
<evidence type="ECO:0000256" key="5">
    <source>
        <dbReference type="RuleBase" id="RU362066"/>
    </source>
</evidence>
<feature type="domain" description="Flagellar hook-associated protein 2 N-terminal" evidence="6">
    <location>
        <begin position="14"/>
        <end position="112"/>
    </location>
</feature>
<dbReference type="InterPro" id="IPR040026">
    <property type="entry name" value="FliD"/>
</dbReference>
<gene>
    <name evidence="8" type="primary">fliD</name>
    <name evidence="8" type="ORF">G5C33_02295</name>
</gene>
<comment type="similarity">
    <text evidence="1 5">Belongs to the FliD family.</text>
</comment>
<evidence type="ECO:0000256" key="4">
    <source>
        <dbReference type="ARBA" id="ARBA00023143"/>
    </source>
</evidence>
<dbReference type="InterPro" id="IPR010809">
    <property type="entry name" value="FliD_C"/>
</dbReference>
<dbReference type="PANTHER" id="PTHR30288">
    <property type="entry name" value="FLAGELLAR CAP/ASSEMBLY PROTEIN FLID"/>
    <property type="match status" value="1"/>
</dbReference>
<keyword evidence="9" id="KW-1185">Reference proteome</keyword>
<keyword evidence="4 5" id="KW-0975">Bacterial flagellum</keyword>
<sequence length="472" mass="47952">MPTASIISTLGAGSGIDTKQLVSDLVDAQYAAQTAKYETNSEKLEAQISSVGELLSGITGFSNALKSRASDGSLTTQPTVSDSSILSVSAQSGAALKGLDTQIEVRQLASAQVSSSEVIADPQAHIGTGTLTLAFGTAEVADGEMTGFTPGATSVDIAIGEEDGSLQGIADAINAADAGVTASILTDADGARLVLKSATGAAQAFTLTATETEGDEGLAALNVGVGATGTSIGTAAADAIVAVDGVAVRRSTNSMGDLIPGVDIDLARASPGTLVKLGVRQPTAALSGIVSDFVDTFNEYLGMVREATDPSSGTLASDSAVRTLSRSLGGMTLQKLVPDAAPGVPSTLAEIGVATNRDGTLSIDAERLAAVLASNPQAVEKMFSASAGLPKKLAEIADAAANAKTGLAASETRFNDRQEELDESREKALADAETMRTRLTQQYAAMEARVASYRSTQDFLKQQVDAWNGAND</sequence>
<evidence type="ECO:0000256" key="2">
    <source>
        <dbReference type="ARBA" id="ARBA00011255"/>
    </source>
</evidence>
<dbReference type="GO" id="GO:0009421">
    <property type="term" value="C:bacterial-type flagellum filament cap"/>
    <property type="evidence" value="ECO:0007669"/>
    <property type="project" value="InterPro"/>
</dbReference>
<dbReference type="InterPro" id="IPR003481">
    <property type="entry name" value="FliD_N"/>
</dbReference>
<name>A0A6G6Y1B6_9SPHN</name>
<dbReference type="KEGG" id="spzr:G5C33_02295"/>
<dbReference type="RefSeq" id="WP_165325732.1">
    <property type="nucleotide sequence ID" value="NZ_CP049109.1"/>
</dbReference>
<evidence type="ECO:0000259" key="7">
    <source>
        <dbReference type="Pfam" id="PF07195"/>
    </source>
</evidence>
<organism evidence="8 9">
    <name type="scientific">Stakelama tenebrarum</name>
    <dbReference type="NCBI Taxonomy" id="2711215"/>
    <lineage>
        <taxon>Bacteria</taxon>
        <taxon>Pseudomonadati</taxon>
        <taxon>Pseudomonadota</taxon>
        <taxon>Alphaproteobacteria</taxon>
        <taxon>Sphingomonadales</taxon>
        <taxon>Sphingomonadaceae</taxon>
        <taxon>Stakelama</taxon>
    </lineage>
</organism>
<dbReference type="GO" id="GO:0009424">
    <property type="term" value="C:bacterial-type flagellum hook"/>
    <property type="evidence" value="ECO:0007669"/>
    <property type="project" value="UniProtKB-UniRule"/>
</dbReference>
<evidence type="ECO:0000313" key="8">
    <source>
        <dbReference type="EMBL" id="QIG78734.1"/>
    </source>
</evidence>
<dbReference type="GO" id="GO:0005576">
    <property type="term" value="C:extracellular region"/>
    <property type="evidence" value="ECO:0007669"/>
    <property type="project" value="UniProtKB-SubCell"/>
</dbReference>
<dbReference type="Proteomes" id="UP000501568">
    <property type="component" value="Chromosome"/>
</dbReference>
<evidence type="ECO:0000256" key="3">
    <source>
        <dbReference type="ARBA" id="ARBA00023054"/>
    </source>
</evidence>
<protein>
    <recommendedName>
        <fullName evidence="5">Flagellar hook-associated protein 2</fullName>
        <shortName evidence="5">HAP2</shortName>
    </recommendedName>
    <alternativeName>
        <fullName evidence="5">Flagellar cap protein</fullName>
    </alternativeName>
</protein>
<feature type="coiled-coil region" evidence="5">
    <location>
        <begin position="407"/>
        <end position="449"/>
    </location>
</feature>
<dbReference type="EMBL" id="CP049109">
    <property type="protein sequence ID" value="QIG78734.1"/>
    <property type="molecule type" value="Genomic_DNA"/>
</dbReference>
<evidence type="ECO:0000256" key="1">
    <source>
        <dbReference type="ARBA" id="ARBA00009764"/>
    </source>
</evidence>
<comment type="subcellular location">
    <subcellularLocation>
        <location evidence="5">Secreted</location>
    </subcellularLocation>
    <subcellularLocation>
        <location evidence="5">Bacterial flagellum</location>
    </subcellularLocation>
</comment>
<dbReference type="AlphaFoldDB" id="A0A6G6Y1B6"/>
<feature type="domain" description="Flagellar hook-associated protein 2 C-terminal" evidence="7">
    <location>
        <begin position="236"/>
        <end position="453"/>
    </location>
</feature>
<evidence type="ECO:0000259" key="6">
    <source>
        <dbReference type="Pfam" id="PF02465"/>
    </source>
</evidence>